<dbReference type="OrthoDB" id="2456403at2"/>
<feature type="transmembrane region" description="Helical" evidence="1">
    <location>
        <begin position="125"/>
        <end position="143"/>
    </location>
</feature>
<dbReference type="Pfam" id="PF03729">
    <property type="entry name" value="DUF308"/>
    <property type="match status" value="2"/>
</dbReference>
<feature type="transmembrane region" description="Helical" evidence="1">
    <location>
        <begin position="66"/>
        <end position="87"/>
    </location>
</feature>
<dbReference type="PANTHER" id="PTHR34989:SF1">
    <property type="entry name" value="PROTEIN HDED"/>
    <property type="match status" value="1"/>
</dbReference>
<reference evidence="2 3" key="1">
    <citation type="submission" date="2016-09" db="EMBL/GenBank/DDBJ databases">
        <authorList>
            <consortium name="Pathogen Informatics"/>
        </authorList>
    </citation>
    <scope>NUCLEOTIDE SEQUENCE [LARGE SCALE GENOMIC DNA]</scope>
    <source>
        <strain evidence="2 3">82B</strain>
    </source>
</reference>
<gene>
    <name evidence="2" type="ORF">SAMEA2297795_02412</name>
</gene>
<dbReference type="GO" id="GO:0005886">
    <property type="term" value="C:plasma membrane"/>
    <property type="evidence" value="ECO:0007669"/>
    <property type="project" value="TreeGrafter"/>
</dbReference>
<dbReference type="AlphaFoldDB" id="A0A1D4QUZ0"/>
<keyword evidence="1" id="KW-1133">Transmembrane helix</keyword>
<feature type="transmembrane region" description="Helical" evidence="1">
    <location>
        <begin position="35"/>
        <end position="54"/>
    </location>
</feature>
<dbReference type="InterPro" id="IPR052712">
    <property type="entry name" value="Acid_resist_chaperone_HdeD"/>
</dbReference>
<feature type="transmembrane region" description="Helical" evidence="1">
    <location>
        <begin position="12"/>
        <end position="29"/>
    </location>
</feature>
<keyword evidence="1" id="KW-0812">Transmembrane</keyword>
<dbReference type="EMBL" id="FMPG01000015">
    <property type="protein sequence ID" value="SCT39041.1"/>
    <property type="molecule type" value="Genomic_DNA"/>
</dbReference>
<dbReference type="RefSeq" id="WP_070014100.1">
    <property type="nucleotide sequence ID" value="NZ_FMPG01000015.1"/>
</dbReference>
<feature type="transmembrane region" description="Helical" evidence="1">
    <location>
        <begin position="93"/>
        <end position="113"/>
    </location>
</feature>
<evidence type="ECO:0000313" key="3">
    <source>
        <dbReference type="Proteomes" id="UP000095768"/>
    </source>
</evidence>
<dbReference type="InterPro" id="IPR005325">
    <property type="entry name" value="DUF308_memb"/>
</dbReference>
<dbReference type="Proteomes" id="UP000095768">
    <property type="component" value="Unassembled WGS sequence"/>
</dbReference>
<feature type="transmembrane region" description="Helical" evidence="1">
    <location>
        <begin position="149"/>
        <end position="169"/>
    </location>
</feature>
<evidence type="ECO:0000256" key="1">
    <source>
        <dbReference type="SAM" id="Phobius"/>
    </source>
</evidence>
<protein>
    <submittedName>
        <fullName evidence="2">Membrane spanning protein</fullName>
    </submittedName>
</protein>
<keyword evidence="1" id="KW-0472">Membrane</keyword>
<proteinExistence type="predicted"/>
<name>A0A1D4QUZ0_9STAP</name>
<dbReference type="PANTHER" id="PTHR34989">
    <property type="entry name" value="PROTEIN HDED"/>
    <property type="match status" value="1"/>
</dbReference>
<organism evidence="2 3">
    <name type="scientific">Staphylococcus caeli</name>
    <dbReference type="NCBI Taxonomy" id="2201815"/>
    <lineage>
        <taxon>Bacteria</taxon>
        <taxon>Bacillati</taxon>
        <taxon>Bacillota</taxon>
        <taxon>Bacilli</taxon>
        <taxon>Bacillales</taxon>
        <taxon>Staphylococcaceae</taxon>
        <taxon>Staphylococcus</taxon>
    </lineage>
</organism>
<evidence type="ECO:0000313" key="2">
    <source>
        <dbReference type="EMBL" id="SCT39041.1"/>
    </source>
</evidence>
<accession>A0A1D4QUZ0</accession>
<sequence>MQQSSGIKWPSLIIGVIFLIIGVFIVSFPEENLFAITWLIGLLFIINGFIEIFVRRVMKQASQSGSNMLLILGIINIIIGGFILFNVVTSTTFIIYLFAIWFIIHAIFSIFTVTPAEKSNKLFHTLSILLNIVEIIFGIILLFNPLMAAIIIAVFMSIVFFIIGITYLIDALS</sequence>